<dbReference type="EMBL" id="JARKIB010000265">
    <property type="protein sequence ID" value="KAJ7718448.1"/>
    <property type="molecule type" value="Genomic_DNA"/>
</dbReference>
<organism evidence="1 2">
    <name type="scientific">Mycena metata</name>
    <dbReference type="NCBI Taxonomy" id="1033252"/>
    <lineage>
        <taxon>Eukaryota</taxon>
        <taxon>Fungi</taxon>
        <taxon>Dikarya</taxon>
        <taxon>Basidiomycota</taxon>
        <taxon>Agaricomycotina</taxon>
        <taxon>Agaricomycetes</taxon>
        <taxon>Agaricomycetidae</taxon>
        <taxon>Agaricales</taxon>
        <taxon>Marasmiineae</taxon>
        <taxon>Mycenaceae</taxon>
        <taxon>Mycena</taxon>
    </lineage>
</organism>
<dbReference type="Proteomes" id="UP001215598">
    <property type="component" value="Unassembled WGS sequence"/>
</dbReference>
<reference evidence="1" key="1">
    <citation type="submission" date="2023-03" db="EMBL/GenBank/DDBJ databases">
        <title>Massive genome expansion in bonnet fungi (Mycena s.s.) driven by repeated elements and novel gene families across ecological guilds.</title>
        <authorList>
            <consortium name="Lawrence Berkeley National Laboratory"/>
            <person name="Harder C.B."/>
            <person name="Miyauchi S."/>
            <person name="Viragh M."/>
            <person name="Kuo A."/>
            <person name="Thoen E."/>
            <person name="Andreopoulos B."/>
            <person name="Lu D."/>
            <person name="Skrede I."/>
            <person name="Drula E."/>
            <person name="Henrissat B."/>
            <person name="Morin E."/>
            <person name="Kohler A."/>
            <person name="Barry K."/>
            <person name="LaButti K."/>
            <person name="Morin E."/>
            <person name="Salamov A."/>
            <person name="Lipzen A."/>
            <person name="Mereny Z."/>
            <person name="Hegedus B."/>
            <person name="Baldrian P."/>
            <person name="Stursova M."/>
            <person name="Weitz H."/>
            <person name="Taylor A."/>
            <person name="Grigoriev I.V."/>
            <person name="Nagy L.G."/>
            <person name="Martin F."/>
            <person name="Kauserud H."/>
        </authorList>
    </citation>
    <scope>NUCLEOTIDE SEQUENCE</scope>
    <source>
        <strain evidence="1">CBHHK182m</strain>
    </source>
</reference>
<name>A0AAD7MI32_9AGAR</name>
<evidence type="ECO:0000313" key="2">
    <source>
        <dbReference type="Proteomes" id="UP001215598"/>
    </source>
</evidence>
<comment type="caution">
    <text evidence="1">The sequence shown here is derived from an EMBL/GenBank/DDBJ whole genome shotgun (WGS) entry which is preliminary data.</text>
</comment>
<sequence>MPDLALELALDILSDDHSEGLAHLVKPADENGADAYWDAFDAALRKKDGEIPADAVIQPTTGALDDRRSRRSTLRRTRFDTGKSVYKSVGDHGGLGRLHLARKLRVPSPSEVASCGQRKRAPLLS</sequence>
<dbReference type="AlphaFoldDB" id="A0AAD7MI32"/>
<keyword evidence="2" id="KW-1185">Reference proteome</keyword>
<gene>
    <name evidence="1" type="ORF">B0H16DRAFT_1740061</name>
</gene>
<evidence type="ECO:0000313" key="1">
    <source>
        <dbReference type="EMBL" id="KAJ7718448.1"/>
    </source>
</evidence>
<proteinExistence type="predicted"/>
<protein>
    <submittedName>
        <fullName evidence="1">Uncharacterized protein</fullName>
    </submittedName>
</protein>
<accession>A0AAD7MI32</accession>